<dbReference type="AlphaFoldDB" id="A0A8D3WFN7"/>
<reference evidence="2 3" key="1">
    <citation type="submission" date="2011-01" db="EMBL/GenBank/DDBJ databases">
        <title>Complete sequence of chromosome of Streptomyces flavogriseus ATCC 33331.</title>
        <authorList>
            <consortium name="US DOE Joint Genome Institute"/>
            <person name="Lucas S."/>
            <person name="Copeland A."/>
            <person name="Lapidus A."/>
            <person name="Cheng J.-F."/>
            <person name="Goodwin L."/>
            <person name="Pitluck S."/>
            <person name="Davenport K."/>
            <person name="Detter J.C."/>
            <person name="Han C."/>
            <person name="Tapia R."/>
            <person name="Land M."/>
            <person name="Hauser L."/>
            <person name="Kyrpides N."/>
            <person name="Ivanova N."/>
            <person name="Ovchinnikova G."/>
            <person name="Pagani I."/>
            <person name="Brumm P."/>
            <person name="Mead D."/>
            <person name="Woyke T."/>
        </authorList>
    </citation>
    <scope>NUCLEOTIDE SEQUENCE [LARGE SCALE GENOMIC DNA]</scope>
    <source>
        <strain evidence="3">ATCC 33331 / IAF-45CD</strain>
    </source>
</reference>
<feature type="signal peptide" evidence="1">
    <location>
        <begin position="1"/>
        <end position="26"/>
    </location>
</feature>
<sequence length="52" mass="5200">MKSARVRVVAVLRAPMIGTLAGTAAAETGGAGTMASCSLVPGDDNGWGRDPR</sequence>
<proteinExistence type="predicted"/>
<organism evidence="2 3">
    <name type="scientific">Streptomyces pratensis (strain ATCC 33331 / IAF-45CD)</name>
    <dbReference type="NCBI Taxonomy" id="591167"/>
    <lineage>
        <taxon>Bacteria</taxon>
        <taxon>Bacillati</taxon>
        <taxon>Actinomycetota</taxon>
        <taxon>Actinomycetes</taxon>
        <taxon>Kitasatosporales</taxon>
        <taxon>Streptomycetaceae</taxon>
        <taxon>Streptomyces</taxon>
    </lineage>
</organism>
<evidence type="ECO:0000313" key="2">
    <source>
        <dbReference type="EMBL" id="ADW01596.1"/>
    </source>
</evidence>
<name>A0A8D3WFN7_STRFA</name>
<accession>A0A8D3WFN7</accession>
<keyword evidence="1" id="KW-0732">Signal</keyword>
<gene>
    <name evidence="2" type="ordered locus">Sfla_0128</name>
</gene>
<dbReference type="EMBL" id="CP002475">
    <property type="protein sequence ID" value="ADW01596.1"/>
    <property type="molecule type" value="Genomic_DNA"/>
</dbReference>
<evidence type="ECO:0000256" key="1">
    <source>
        <dbReference type="SAM" id="SignalP"/>
    </source>
</evidence>
<dbReference type="KEGG" id="sfa:Sfla_0128"/>
<dbReference type="Proteomes" id="UP000002066">
    <property type="component" value="Chromosome"/>
</dbReference>
<feature type="chain" id="PRO_5034078357" evidence="1">
    <location>
        <begin position="27"/>
        <end position="52"/>
    </location>
</feature>
<protein>
    <submittedName>
        <fullName evidence="2">Uncharacterized protein</fullName>
    </submittedName>
</protein>
<evidence type="ECO:0000313" key="3">
    <source>
        <dbReference type="Proteomes" id="UP000002066"/>
    </source>
</evidence>